<comment type="caution">
    <text evidence="2">The sequence shown here is derived from an EMBL/GenBank/DDBJ whole genome shotgun (WGS) entry which is preliminary data.</text>
</comment>
<dbReference type="Proteomes" id="UP000315496">
    <property type="component" value="Chromosome 4"/>
</dbReference>
<feature type="transmembrane region" description="Helical" evidence="1">
    <location>
        <begin position="112"/>
        <end position="133"/>
    </location>
</feature>
<feature type="transmembrane region" description="Helical" evidence="1">
    <location>
        <begin position="69"/>
        <end position="92"/>
    </location>
</feature>
<proteinExistence type="predicted"/>
<keyword evidence="3" id="KW-1185">Reference proteome</keyword>
<feature type="transmembrane region" description="Helical" evidence="1">
    <location>
        <begin position="462"/>
        <end position="487"/>
    </location>
</feature>
<protein>
    <recommendedName>
        <fullName evidence="4">Endopeptidase S2P</fullName>
    </recommendedName>
</protein>
<keyword evidence="1" id="KW-0472">Membrane</keyword>
<keyword evidence="1" id="KW-0812">Transmembrane</keyword>
<evidence type="ECO:0000313" key="2">
    <source>
        <dbReference type="EMBL" id="TNJ27163.1"/>
    </source>
</evidence>
<organism evidence="2 3">
    <name type="scientific">Giardia muris</name>
    <dbReference type="NCBI Taxonomy" id="5742"/>
    <lineage>
        <taxon>Eukaryota</taxon>
        <taxon>Metamonada</taxon>
        <taxon>Diplomonadida</taxon>
        <taxon>Hexamitidae</taxon>
        <taxon>Giardiinae</taxon>
        <taxon>Giardia</taxon>
    </lineage>
</organism>
<dbReference type="VEuPathDB" id="GiardiaDB:GMRT_11049"/>
<accession>A0A4Z1SZT9</accession>
<sequence length="529" mass="57533">MTVLVAVLLAYAVWALTVTAMRVAGKRTLNLARKRGLRIGYSGVVWAIRWGSDVCPCHTCVREPAPCSLVTGIMVGLGLCITSLFTVGYTLYRTLLSLGGKDEVSPYTLSLPQASLGIIIPLFLFSSILHEIGHAIMMKITKTPLIGVDLGVYFLWPGISVIGGSCAEPRSTSARRKHLERSIWNVLGGGLGNIGVALLCFSLAYLVSGIAQSIIPHTPGVILPGLEDETIVELFGRPTLNKKEYAATLRRLELEYTKTHILPSVYLKRSFPTHIVAGPSLEADYHEAQVEAYSPKAQRNGISNRHESTDLDDVHVLGGIQVPLRQYEDLGISSQSESDAPTRRPILISRRVTSGGKQLILYAPYSIESYAYAGLLSLARATCNHSTPDYVCIHPRTTESNPLVPVFVPARTLSGRVHMVEIPLLAGHATPLRSSSRLAALQKVREAGERERARTAAVANTLIHFFQLCVEVSLGCAIGAFLGFPWFSDGQVFLSSCLSKKPTLALFIRSLYFVVSTLLCLVLIICAVL</sequence>
<gene>
    <name evidence="2" type="ORF">GMRT_11049</name>
</gene>
<evidence type="ECO:0000313" key="3">
    <source>
        <dbReference type="Proteomes" id="UP000315496"/>
    </source>
</evidence>
<name>A0A4Z1SZT9_GIAMU</name>
<dbReference type="AlphaFoldDB" id="A0A4Z1SZT9"/>
<evidence type="ECO:0008006" key="4">
    <source>
        <dbReference type="Google" id="ProtNLM"/>
    </source>
</evidence>
<reference evidence="2 3" key="1">
    <citation type="submission" date="2019-05" db="EMBL/GenBank/DDBJ databases">
        <title>The compact genome of Giardia muris reveals important steps in the evolution of intestinal protozoan parasites.</title>
        <authorList>
            <person name="Xu F."/>
            <person name="Jimenez-Gonzalez A."/>
            <person name="Einarsson E."/>
            <person name="Astvaldsson A."/>
            <person name="Peirasmaki D."/>
            <person name="Eckmann L."/>
            <person name="Andersson J.O."/>
            <person name="Svard S.G."/>
            <person name="Jerlstrom-Hultqvist J."/>
        </authorList>
    </citation>
    <scope>NUCLEOTIDE SEQUENCE [LARGE SCALE GENOMIC DNA]</scope>
    <source>
        <strain evidence="2 3">Roberts-Thomson</strain>
    </source>
</reference>
<feature type="transmembrane region" description="Helical" evidence="1">
    <location>
        <begin position="6"/>
        <end position="25"/>
    </location>
</feature>
<feature type="transmembrane region" description="Helical" evidence="1">
    <location>
        <begin position="183"/>
        <end position="207"/>
    </location>
</feature>
<keyword evidence="1" id="KW-1133">Transmembrane helix</keyword>
<dbReference type="EMBL" id="VDLU01000004">
    <property type="protein sequence ID" value="TNJ27163.1"/>
    <property type="molecule type" value="Genomic_DNA"/>
</dbReference>
<feature type="transmembrane region" description="Helical" evidence="1">
    <location>
        <begin position="507"/>
        <end position="528"/>
    </location>
</feature>
<feature type="transmembrane region" description="Helical" evidence="1">
    <location>
        <begin position="145"/>
        <end position="163"/>
    </location>
</feature>
<evidence type="ECO:0000256" key="1">
    <source>
        <dbReference type="SAM" id="Phobius"/>
    </source>
</evidence>